<evidence type="ECO:0000256" key="5">
    <source>
        <dbReference type="SAM" id="MobiDB-lite"/>
    </source>
</evidence>
<reference evidence="8" key="2">
    <citation type="submission" date="2024-04" db="EMBL/GenBank/DDBJ databases">
        <authorList>
            <person name="Chen Y."/>
            <person name="Shah S."/>
            <person name="Dougan E. K."/>
            <person name="Thang M."/>
            <person name="Chan C."/>
        </authorList>
    </citation>
    <scope>NUCLEOTIDE SEQUENCE [LARGE SCALE GENOMIC DNA]</scope>
</reference>
<dbReference type="InterPro" id="IPR020841">
    <property type="entry name" value="PKS_Beta-ketoAc_synthase_dom"/>
</dbReference>
<dbReference type="SMART" id="SM00028">
    <property type="entry name" value="TPR"/>
    <property type="match status" value="4"/>
</dbReference>
<dbReference type="InterPro" id="IPR011990">
    <property type="entry name" value="TPR-like_helical_dom_sf"/>
</dbReference>
<proteinExistence type="inferred from homology"/>
<evidence type="ECO:0000256" key="4">
    <source>
        <dbReference type="SAM" id="Coils"/>
    </source>
</evidence>
<evidence type="ECO:0000256" key="3">
    <source>
        <dbReference type="RuleBase" id="RU003694"/>
    </source>
</evidence>
<evidence type="ECO:0000313" key="9">
    <source>
        <dbReference type="Proteomes" id="UP001152797"/>
    </source>
</evidence>
<dbReference type="SUPFAM" id="SSF48452">
    <property type="entry name" value="TPR-like"/>
    <property type="match status" value="2"/>
</dbReference>
<dbReference type="Pfam" id="PF00109">
    <property type="entry name" value="ketoacyl-synt"/>
    <property type="match status" value="1"/>
</dbReference>
<feature type="domain" description="Ketosynthase family 3 (KS3)" evidence="6">
    <location>
        <begin position="1174"/>
        <end position="1592"/>
    </location>
</feature>
<evidence type="ECO:0000256" key="1">
    <source>
        <dbReference type="ARBA" id="ARBA00022450"/>
    </source>
</evidence>
<evidence type="ECO:0000313" key="8">
    <source>
        <dbReference type="EMBL" id="CAL1155781.1"/>
    </source>
</evidence>
<name>A0A9P1D3V2_9DINO</name>
<keyword evidence="4" id="KW-0175">Coiled coil</keyword>
<evidence type="ECO:0000259" key="6">
    <source>
        <dbReference type="PROSITE" id="PS52004"/>
    </source>
</evidence>
<keyword evidence="3" id="KW-0808">Transferase</keyword>
<dbReference type="CDD" id="cd00833">
    <property type="entry name" value="PKS"/>
    <property type="match status" value="1"/>
</dbReference>
<dbReference type="PANTHER" id="PTHR43775:SF37">
    <property type="entry name" value="SI:DKEY-61P9.11"/>
    <property type="match status" value="1"/>
</dbReference>
<dbReference type="GO" id="GO:0006633">
    <property type="term" value="P:fatty acid biosynthetic process"/>
    <property type="evidence" value="ECO:0007669"/>
    <property type="project" value="TreeGrafter"/>
</dbReference>
<comment type="similarity">
    <text evidence="3">Belongs to the thiolase-like superfamily. Beta-ketoacyl-ACP synthases family.</text>
</comment>
<dbReference type="InterPro" id="IPR016039">
    <property type="entry name" value="Thiolase-like"/>
</dbReference>
<organism evidence="7">
    <name type="scientific">Cladocopium goreaui</name>
    <dbReference type="NCBI Taxonomy" id="2562237"/>
    <lineage>
        <taxon>Eukaryota</taxon>
        <taxon>Sar</taxon>
        <taxon>Alveolata</taxon>
        <taxon>Dinophyceae</taxon>
        <taxon>Suessiales</taxon>
        <taxon>Symbiodiniaceae</taxon>
        <taxon>Cladocopium</taxon>
    </lineage>
</organism>
<dbReference type="InterPro" id="IPR030834">
    <property type="entry name" value="PKS_assoc_dom"/>
</dbReference>
<dbReference type="InterPro" id="IPR014030">
    <property type="entry name" value="Ketoacyl_synth_N"/>
</dbReference>
<sequence length="1717" mass="189699">MATRATIQPHSTASGCFSCFSCFAKREMKCLERNRKMIQEKVQGLQRDIALAEEDQEKHEKLISKHQTLRSHLRVELHELGQKVQQHQQAHDYLYSQVQQSKLQLEEIRAARDRLKEQVAAEAQELQVVEVECKRATMELETAKEEKEQIEAQVVRQREENAALRMDLERAALEAAVARAKMMAAKEETDEAAKALKELIDGLGTLTSATLPQNVPKVLTIDANNDLFTQVKAPVPSGPHNDLLSPHPCNRCSPGSSTPVHGAKTPRTPGMMPAFRGKSLSPPYSANGGRTPTPVTGRSPTPTSGAVLTRRSPPTQGPPSIPSVEDAVSQARRCLRDVEKQHGSKSKQAIHLASELALQLEEIVPGTEEAGQLLRRALKDSIEMYGNDHLNTLMTVNNLAVYLDNIGEKPEALKLYRWARDGRMKQLGPTHPYTLDSIYNLASFLLSDNQLAEAKAAFIEARNGCVECFGWNHHGTLDCIERMVDILKAEGNLTEAVEVCKDLLARSTEIHPKDHPQNLKTSVTLASLLAECGRMSEAEEAHLNSIEIHEKAFGFNDPNTQELTYGLVEYYTQNDKIHEAEKLLREKIYQCEQRYGTTATVVLGYVEDLAICLWNSGQLEESESLFCRVLLSRRRALGVEHEDTLRSMSNLAVLLERSDRIEEALKLYQQVQAGTSKVFGLVHPKTLESTLALGVCLAEAGRSNEAEAVMQGLYSELEAQGFSPDHEWVLLCSDKLGELAKLRDDLPRAEEMFRHGFQARITQKDCEDAELANSAYNLAVCLAQQGQDAEAEACFRKAVEAYTRAFGPEDPYTLDAIFNLAVALEDQDERVEAEKLYKAAADGRASIPQFSLSALLFNTGCSAENRRGQLINWIPEQGVFEIALLSTGRTVSVDPKDCHTVIDCQGPATGGGPESFDIVVGPRTNRDALGEALSNRLLERGFCVLRLIQRDDDRSQMHKMMRQFDSEGRLCRLATEVEEGYLGKGGRGKVMWLDPEDSSVPVGSVLRRNDANITSLAEILQPFAEDVLGAPIAERTPAMACMSMSDAEEAVYEHPTASDTIIEEFYGNWARSVLRVVHFMGPGECKVELSTKEDAPLKRLDDSYEITAGPNTIIVVRQDTFDYWCDEPEDESEAFWLQAFLLRAGPSWTLGDLIDGDLSLLVSRGEGPPPPTGPDVVAVVALSLQACGKMTDHHKEWAAYMAGVDAQLEMPITRFEYLPYYSEEVDMPQGTTFVKHFSVQDGVELFDNKAFEISNMEAECMDPMFRQVMEVGYLSTLQIGLTKKIANSKSTHASMSVGLDKQEWNQMPVPSSVATNNQLAIVANRFNYSFNLKGGSYACDTACSSSLVASHLGKVNLLEQRWDPLEWHLGLGTGLTLTVGSFIGGCAAHMLSPGGRCFTFNATANGYNRGDGTAAFIIKNGTFENERVAFLRGTQIGQDGRSASMSAPNGPAQEKCVWGALREAKMRPPESTVWECHGTGTSLGDPIEVGAVRKVQIKEPRQEPLLIASSKSNLGHLEGSAAAIAMNKCILVVMHAMALPTQHVKCLNPHLDHAAFDALYTTEHTVYKYAQGHCQVSSFGVGGTNGHAIFWGEKAQPDVDFRKVFLKKIMRATPPIVTDGTTDPSLWDYRGLDYKATMGDSYKVMLEKDPLTGEESVTFEKEQVKEDPAEFYATTGNHNEWDVDRMQEGNVPGLYFQDIPVPDGGTLEFRILASQLH</sequence>
<dbReference type="InterPro" id="IPR019734">
    <property type="entry name" value="TPR_rpt"/>
</dbReference>
<reference evidence="7" key="1">
    <citation type="submission" date="2022-10" db="EMBL/GenBank/DDBJ databases">
        <authorList>
            <person name="Chen Y."/>
            <person name="Dougan E. K."/>
            <person name="Chan C."/>
            <person name="Rhodes N."/>
            <person name="Thang M."/>
        </authorList>
    </citation>
    <scope>NUCLEOTIDE SEQUENCE</scope>
</reference>
<dbReference type="SMART" id="SM00825">
    <property type="entry name" value="PKS_KS"/>
    <property type="match status" value="1"/>
</dbReference>
<dbReference type="Proteomes" id="UP001152797">
    <property type="component" value="Unassembled WGS sequence"/>
</dbReference>
<gene>
    <name evidence="7" type="ORF">C1SCF055_LOCUS28361</name>
</gene>
<dbReference type="Gene3D" id="3.40.47.10">
    <property type="match status" value="1"/>
</dbReference>
<feature type="compositionally biased region" description="Polar residues" evidence="5">
    <location>
        <begin position="282"/>
        <end position="306"/>
    </location>
</feature>
<dbReference type="OrthoDB" id="329835at2759"/>
<dbReference type="NCBIfam" id="TIGR04556">
    <property type="entry name" value="PKS_assoc"/>
    <property type="match status" value="1"/>
</dbReference>
<dbReference type="EMBL" id="CAMXCT030003100">
    <property type="protein sequence ID" value="CAL4789718.1"/>
    <property type="molecule type" value="Genomic_DNA"/>
</dbReference>
<dbReference type="GO" id="GO:0004312">
    <property type="term" value="F:fatty acid synthase activity"/>
    <property type="evidence" value="ECO:0007669"/>
    <property type="project" value="TreeGrafter"/>
</dbReference>
<evidence type="ECO:0000256" key="2">
    <source>
        <dbReference type="ARBA" id="ARBA00022553"/>
    </source>
</evidence>
<dbReference type="Gene3D" id="1.25.40.10">
    <property type="entry name" value="Tetratricopeptide repeat domain"/>
    <property type="match status" value="3"/>
</dbReference>
<dbReference type="SUPFAM" id="SSF53901">
    <property type="entry name" value="Thiolase-like"/>
    <property type="match status" value="2"/>
</dbReference>
<evidence type="ECO:0000313" key="7">
    <source>
        <dbReference type="EMBL" id="CAI4002406.1"/>
    </source>
</evidence>
<keyword evidence="1" id="KW-0596">Phosphopantetheine</keyword>
<protein>
    <recommendedName>
        <fullName evidence="6">Ketosynthase family 3 (KS3) domain-containing protein</fullName>
    </recommendedName>
</protein>
<keyword evidence="2" id="KW-0597">Phosphoprotein</keyword>
<dbReference type="InterPro" id="IPR050091">
    <property type="entry name" value="PKS_NRPS_Biosynth_Enz"/>
</dbReference>
<feature type="coiled-coil region" evidence="4">
    <location>
        <begin position="28"/>
        <end position="62"/>
    </location>
</feature>
<keyword evidence="9" id="KW-1185">Reference proteome</keyword>
<dbReference type="Pfam" id="PF13424">
    <property type="entry name" value="TPR_12"/>
    <property type="match status" value="2"/>
</dbReference>
<dbReference type="PANTHER" id="PTHR43775">
    <property type="entry name" value="FATTY ACID SYNTHASE"/>
    <property type="match status" value="1"/>
</dbReference>
<dbReference type="EMBL" id="CAMXCT020003100">
    <property type="protein sequence ID" value="CAL1155781.1"/>
    <property type="molecule type" value="Genomic_DNA"/>
</dbReference>
<dbReference type="Pfam" id="PF02801">
    <property type="entry name" value="Ketoacyl-synt_C"/>
    <property type="match status" value="1"/>
</dbReference>
<comment type="caution">
    <text evidence="7">The sequence shown here is derived from an EMBL/GenBank/DDBJ whole genome shotgun (WGS) entry which is preliminary data.</text>
</comment>
<feature type="region of interest" description="Disordered" evidence="5">
    <location>
        <begin position="232"/>
        <end position="324"/>
    </location>
</feature>
<dbReference type="PROSITE" id="PS51257">
    <property type="entry name" value="PROKAR_LIPOPROTEIN"/>
    <property type="match status" value="1"/>
</dbReference>
<dbReference type="Pfam" id="PF13374">
    <property type="entry name" value="TPR_10"/>
    <property type="match status" value="2"/>
</dbReference>
<dbReference type="PROSITE" id="PS52004">
    <property type="entry name" value="KS3_2"/>
    <property type="match status" value="1"/>
</dbReference>
<accession>A0A9P1D3V2</accession>
<dbReference type="InterPro" id="IPR014031">
    <property type="entry name" value="Ketoacyl_synth_C"/>
</dbReference>
<dbReference type="EMBL" id="CAMXCT010003100">
    <property type="protein sequence ID" value="CAI4002406.1"/>
    <property type="molecule type" value="Genomic_DNA"/>
</dbReference>
<feature type="coiled-coil region" evidence="4">
    <location>
        <begin position="98"/>
        <end position="188"/>
    </location>
</feature>